<dbReference type="OrthoDB" id="5886877at2759"/>
<dbReference type="Proteomes" id="UP000230233">
    <property type="component" value="Chromosome II"/>
</dbReference>
<sequence>MVVFNAFIYCRYQKEIDDDMLLNHVSLEEVFSLYSNLGRLFSCPFYDWLLRLEELKIEEFWEYTERILSTEFHRFSVKGKITSNNLLTELMDKLPEKAELSIDSDLPLDYSHPKALKFPVTRYKDARWLKMEHLLSIRNVDLIKLESTNFDCGDVNQFLHYWSDCDKDMIEQINITLKEGTEIDEQEMIKDLIVISEKDSGSLVFMKARNMENRKLVVGELEFRENGVTFSASDPSEEDCLYEYSILELLHQKRDFEENIRKMEKEFRGLRDSEKKKLQLEMEELERKLKVLNRDYVV</sequence>
<gene>
    <name evidence="2" type="primary">Cnig_chr_II.g4496</name>
    <name evidence="2" type="ORF">B9Z55_004496</name>
</gene>
<dbReference type="PANTHER" id="PTHR21503">
    <property type="entry name" value="F-BOX-CONTAINING HYPOTHETICAL PROTEIN C.ELEGANS"/>
    <property type="match status" value="1"/>
</dbReference>
<feature type="coiled-coil region" evidence="1">
    <location>
        <begin position="246"/>
        <end position="295"/>
    </location>
</feature>
<protein>
    <recommendedName>
        <fullName evidence="4">F-box associated domain-containing protein</fullName>
    </recommendedName>
</protein>
<keyword evidence="3" id="KW-1185">Reference proteome</keyword>
<reference evidence="3" key="1">
    <citation type="submission" date="2017-10" db="EMBL/GenBank/DDBJ databases">
        <title>Rapid genome shrinkage in a self-fertile nematode reveals novel sperm competition proteins.</title>
        <authorList>
            <person name="Yin D."/>
            <person name="Schwarz E.M."/>
            <person name="Thomas C.G."/>
            <person name="Felde R.L."/>
            <person name="Korf I.F."/>
            <person name="Cutter A.D."/>
            <person name="Schartner C.M."/>
            <person name="Ralston E.J."/>
            <person name="Meyer B.J."/>
            <person name="Haag E.S."/>
        </authorList>
    </citation>
    <scope>NUCLEOTIDE SEQUENCE [LARGE SCALE GENOMIC DNA]</scope>
    <source>
        <strain evidence="3">JU1422</strain>
    </source>
</reference>
<evidence type="ECO:0000256" key="1">
    <source>
        <dbReference type="SAM" id="Coils"/>
    </source>
</evidence>
<name>A0A2G5UWL8_9PELO</name>
<comment type="caution">
    <text evidence="2">The sequence shown here is derived from an EMBL/GenBank/DDBJ whole genome shotgun (WGS) entry which is preliminary data.</text>
</comment>
<dbReference type="EMBL" id="PDUG01000002">
    <property type="protein sequence ID" value="PIC43952.1"/>
    <property type="molecule type" value="Genomic_DNA"/>
</dbReference>
<evidence type="ECO:0008006" key="4">
    <source>
        <dbReference type="Google" id="ProtNLM"/>
    </source>
</evidence>
<evidence type="ECO:0000313" key="3">
    <source>
        <dbReference type="Proteomes" id="UP000230233"/>
    </source>
</evidence>
<dbReference type="AlphaFoldDB" id="A0A2G5UWL8"/>
<organism evidence="2 3">
    <name type="scientific">Caenorhabditis nigoni</name>
    <dbReference type="NCBI Taxonomy" id="1611254"/>
    <lineage>
        <taxon>Eukaryota</taxon>
        <taxon>Metazoa</taxon>
        <taxon>Ecdysozoa</taxon>
        <taxon>Nematoda</taxon>
        <taxon>Chromadorea</taxon>
        <taxon>Rhabditida</taxon>
        <taxon>Rhabditina</taxon>
        <taxon>Rhabditomorpha</taxon>
        <taxon>Rhabditoidea</taxon>
        <taxon>Rhabditidae</taxon>
        <taxon>Peloderinae</taxon>
        <taxon>Caenorhabditis</taxon>
    </lineage>
</organism>
<evidence type="ECO:0000313" key="2">
    <source>
        <dbReference type="EMBL" id="PIC43952.1"/>
    </source>
</evidence>
<keyword evidence="1" id="KW-0175">Coiled coil</keyword>
<accession>A0A2G5UWL8</accession>
<proteinExistence type="predicted"/>
<dbReference type="PANTHER" id="PTHR21503:SF8">
    <property type="entry name" value="F-BOX ASSOCIATED DOMAIN-CONTAINING PROTEIN-RELATED"/>
    <property type="match status" value="1"/>
</dbReference>